<dbReference type="SMART" id="SM00526">
    <property type="entry name" value="H15"/>
    <property type="match status" value="1"/>
</dbReference>
<accession>A0ABQ8CAL2</accession>
<dbReference type="CDD" id="cd11660">
    <property type="entry name" value="SANT_TRF"/>
    <property type="match status" value="1"/>
</dbReference>
<evidence type="ECO:0000313" key="13">
    <source>
        <dbReference type="EMBL" id="KAH0914085.1"/>
    </source>
</evidence>
<dbReference type="PANTHER" id="PTHR46267">
    <property type="entry name" value="SINGLE MYB HISTONE 4"/>
    <property type="match status" value="1"/>
</dbReference>
<evidence type="ECO:0000259" key="11">
    <source>
        <dbReference type="PROSITE" id="PS51294"/>
    </source>
</evidence>
<keyword evidence="14" id="KW-1185">Reference proteome</keyword>
<sequence length="306" mass="33544">MSNQSYNIVMGAPKHKWSQEEESALRSAVSKHGPGRWRTILKDPDFSQVLFLRSNVDLKDKWRNISVMGYGSGSRPKPVKRTLGSLPSDEEILEMVDAKNFSTTGSSALQASSPRTPNWSATSSNLCFFHWRGDAFVAMLDSLITEAICTMKQPGGSSKTAIGNYIQERYEVPPNFKQLLSSKLKYLSAFGSGKLIKVKRKYRIPNSTALSSHKKRHLGTSSDKDEVSVQRQSEVDGELARMMIVNIHEAAAIAAQAVAEAEAAMAEADEAAKQAEIAEAEAEAAQVFAEEVSKSLKGIKQLQCDS</sequence>
<dbReference type="SMART" id="SM00717">
    <property type="entry name" value="SANT"/>
    <property type="match status" value="1"/>
</dbReference>
<proteinExistence type="predicted"/>
<gene>
    <name evidence="13" type="ORF">HID58_028531</name>
</gene>
<feature type="coiled-coil region" evidence="8">
    <location>
        <begin position="251"/>
        <end position="290"/>
    </location>
</feature>
<dbReference type="Pfam" id="PF00249">
    <property type="entry name" value="Myb_DNA-binding"/>
    <property type="match status" value="1"/>
</dbReference>
<comment type="subcellular location">
    <subcellularLocation>
        <location evidence="1">Chromosome</location>
    </subcellularLocation>
    <subcellularLocation>
        <location evidence="2">Nucleus</location>
        <location evidence="2">Nucleolus</location>
    </subcellularLocation>
</comment>
<dbReference type="Proteomes" id="UP000824890">
    <property type="component" value="Unassembled WGS sequence"/>
</dbReference>
<dbReference type="Pfam" id="PF00538">
    <property type="entry name" value="Linker_histone"/>
    <property type="match status" value="1"/>
</dbReference>
<evidence type="ECO:0000259" key="12">
    <source>
        <dbReference type="PROSITE" id="PS51504"/>
    </source>
</evidence>
<dbReference type="PANTHER" id="PTHR46267:SF19">
    <property type="entry name" value="MYB TRANSCRIPTION FACTOR"/>
    <property type="match status" value="1"/>
</dbReference>
<evidence type="ECO:0000256" key="3">
    <source>
        <dbReference type="ARBA" id="ARBA00022454"/>
    </source>
</evidence>
<evidence type="ECO:0000256" key="6">
    <source>
        <dbReference type="ARBA" id="ARBA00023242"/>
    </source>
</evidence>
<protein>
    <recommendedName>
        <fullName evidence="7">MYB transcription factor</fullName>
    </recommendedName>
</protein>
<feature type="domain" description="HTH myb-type" evidence="11">
    <location>
        <begin position="14"/>
        <end position="42"/>
    </location>
</feature>
<evidence type="ECO:0000256" key="1">
    <source>
        <dbReference type="ARBA" id="ARBA00004286"/>
    </source>
</evidence>
<evidence type="ECO:0000256" key="7">
    <source>
        <dbReference type="ARBA" id="ARBA00032813"/>
    </source>
</evidence>
<dbReference type="EMBL" id="JAGKQM010000008">
    <property type="protein sequence ID" value="KAH0914085.1"/>
    <property type="molecule type" value="Genomic_DNA"/>
</dbReference>
<dbReference type="PROSITE" id="PS51504">
    <property type="entry name" value="H15"/>
    <property type="match status" value="1"/>
</dbReference>
<dbReference type="InterPro" id="IPR009057">
    <property type="entry name" value="Homeodomain-like_sf"/>
</dbReference>
<dbReference type="InterPro" id="IPR017930">
    <property type="entry name" value="Myb_dom"/>
</dbReference>
<name>A0ABQ8CAL2_BRANA</name>
<organism evidence="13 14">
    <name type="scientific">Brassica napus</name>
    <name type="common">Rape</name>
    <dbReference type="NCBI Taxonomy" id="3708"/>
    <lineage>
        <taxon>Eukaryota</taxon>
        <taxon>Viridiplantae</taxon>
        <taxon>Streptophyta</taxon>
        <taxon>Embryophyta</taxon>
        <taxon>Tracheophyta</taxon>
        <taxon>Spermatophyta</taxon>
        <taxon>Magnoliopsida</taxon>
        <taxon>eudicotyledons</taxon>
        <taxon>Gunneridae</taxon>
        <taxon>Pentapetalae</taxon>
        <taxon>rosids</taxon>
        <taxon>malvids</taxon>
        <taxon>Brassicales</taxon>
        <taxon>Brassicaceae</taxon>
        <taxon>Brassiceae</taxon>
        <taxon>Brassica</taxon>
    </lineage>
</organism>
<evidence type="ECO:0000256" key="2">
    <source>
        <dbReference type="ARBA" id="ARBA00004604"/>
    </source>
</evidence>
<dbReference type="InterPro" id="IPR044597">
    <property type="entry name" value="SMH1-6"/>
</dbReference>
<dbReference type="InterPro" id="IPR036390">
    <property type="entry name" value="WH_DNA-bd_sf"/>
</dbReference>
<dbReference type="PROSITE" id="PS51294">
    <property type="entry name" value="HTH_MYB"/>
    <property type="match status" value="1"/>
</dbReference>
<dbReference type="Gene3D" id="1.10.10.60">
    <property type="entry name" value="Homeodomain-like"/>
    <property type="match status" value="1"/>
</dbReference>
<evidence type="ECO:0000256" key="9">
    <source>
        <dbReference type="SAM" id="MobiDB-lite"/>
    </source>
</evidence>
<dbReference type="InterPro" id="IPR001005">
    <property type="entry name" value="SANT/Myb"/>
</dbReference>
<keyword evidence="4 8" id="KW-0175">Coiled coil</keyword>
<dbReference type="Gene3D" id="1.10.10.10">
    <property type="entry name" value="Winged helix-like DNA-binding domain superfamily/Winged helix DNA-binding domain"/>
    <property type="match status" value="1"/>
</dbReference>
<evidence type="ECO:0000259" key="10">
    <source>
        <dbReference type="PROSITE" id="PS50090"/>
    </source>
</evidence>
<dbReference type="InterPro" id="IPR036388">
    <property type="entry name" value="WH-like_DNA-bd_sf"/>
</dbReference>
<feature type="region of interest" description="Disordered" evidence="9">
    <location>
        <begin position="209"/>
        <end position="229"/>
    </location>
</feature>
<reference evidence="13 14" key="1">
    <citation type="submission" date="2021-05" db="EMBL/GenBank/DDBJ databases">
        <title>Genome Assembly of Synthetic Allotetraploid Brassica napus Reveals Homoeologous Exchanges between Subgenomes.</title>
        <authorList>
            <person name="Davis J.T."/>
        </authorList>
    </citation>
    <scope>NUCLEOTIDE SEQUENCE [LARGE SCALE GENOMIC DNA]</scope>
    <source>
        <strain evidence="14">cv. Da-Ae</strain>
        <tissue evidence="13">Seedling</tissue>
    </source>
</reference>
<dbReference type="InterPro" id="IPR005818">
    <property type="entry name" value="Histone_H1/H5_H15"/>
</dbReference>
<evidence type="ECO:0000256" key="8">
    <source>
        <dbReference type="SAM" id="Coils"/>
    </source>
</evidence>
<comment type="caution">
    <text evidence="13">The sequence shown here is derived from an EMBL/GenBank/DDBJ whole genome shotgun (WGS) entry which is preliminary data.</text>
</comment>
<keyword evidence="6" id="KW-0539">Nucleus</keyword>
<keyword evidence="5" id="KW-0238">DNA-binding</keyword>
<keyword evidence="3" id="KW-0158">Chromosome</keyword>
<feature type="domain" description="H15" evidence="12">
    <location>
        <begin position="132"/>
        <end position="206"/>
    </location>
</feature>
<feature type="domain" description="Myb-like" evidence="10">
    <location>
        <begin position="14"/>
        <end position="66"/>
    </location>
</feature>
<dbReference type="SUPFAM" id="SSF46785">
    <property type="entry name" value="Winged helix' DNA-binding domain"/>
    <property type="match status" value="1"/>
</dbReference>
<evidence type="ECO:0000256" key="5">
    <source>
        <dbReference type="ARBA" id="ARBA00023125"/>
    </source>
</evidence>
<dbReference type="SUPFAM" id="SSF46689">
    <property type="entry name" value="Homeodomain-like"/>
    <property type="match status" value="1"/>
</dbReference>
<evidence type="ECO:0000256" key="4">
    <source>
        <dbReference type="ARBA" id="ARBA00023054"/>
    </source>
</evidence>
<dbReference type="PROSITE" id="PS50090">
    <property type="entry name" value="MYB_LIKE"/>
    <property type="match status" value="1"/>
</dbReference>
<evidence type="ECO:0000313" key="14">
    <source>
        <dbReference type="Proteomes" id="UP000824890"/>
    </source>
</evidence>